<dbReference type="PANTHER" id="PTHR33744">
    <property type="entry name" value="CARBOHYDRATE DIACID REGULATOR"/>
    <property type="match status" value="1"/>
</dbReference>
<evidence type="ECO:0000259" key="1">
    <source>
        <dbReference type="Pfam" id="PF13556"/>
    </source>
</evidence>
<comment type="caution">
    <text evidence="2">The sequence shown here is derived from an EMBL/GenBank/DDBJ whole genome shotgun (WGS) entry which is preliminary data.</text>
</comment>
<dbReference type="STRING" id="857293.CAAU_2071"/>
<dbReference type="InterPro" id="IPR009057">
    <property type="entry name" value="Homeodomain-like_sf"/>
</dbReference>
<dbReference type="RefSeq" id="WP_008909411.1">
    <property type="nucleotide sequence ID" value="NZ_CAKP01000110.1"/>
</dbReference>
<organism evidence="2 3">
    <name type="scientific">Caloramator australicus RC3</name>
    <dbReference type="NCBI Taxonomy" id="857293"/>
    <lineage>
        <taxon>Bacteria</taxon>
        <taxon>Bacillati</taxon>
        <taxon>Bacillota</taxon>
        <taxon>Clostridia</taxon>
        <taxon>Eubacteriales</taxon>
        <taxon>Clostridiaceae</taxon>
        <taxon>Caloramator</taxon>
    </lineage>
</organism>
<protein>
    <submittedName>
        <fullName evidence="2">Fis-type helix-turn-helix domain protein</fullName>
    </submittedName>
</protein>
<dbReference type="Proteomes" id="UP000007652">
    <property type="component" value="Unassembled WGS sequence"/>
</dbReference>
<proteinExistence type="predicted"/>
<dbReference type="OrthoDB" id="9792148at2"/>
<gene>
    <name evidence="2" type="ORF">CAAU_2071</name>
</gene>
<feature type="domain" description="PucR C-terminal helix-turn-helix" evidence="1">
    <location>
        <begin position="244"/>
        <end position="296"/>
    </location>
</feature>
<evidence type="ECO:0000313" key="2">
    <source>
        <dbReference type="EMBL" id="CCJ34155.1"/>
    </source>
</evidence>
<dbReference type="InterPro" id="IPR042070">
    <property type="entry name" value="PucR_C-HTH_sf"/>
</dbReference>
<dbReference type="EMBL" id="CAKP01000110">
    <property type="protein sequence ID" value="CCJ34155.1"/>
    <property type="molecule type" value="Genomic_DNA"/>
</dbReference>
<sequence length="308" mass="35407">MSFCDDLHLALGYEIGLYDINGNLKEGKDIGFKDVDGIEIGDFTFIRIGDNILSIKGKLSQDACNLVKLYFSFYKNKEAADVLQPLEYILKNDVSKEKLIGKFLNKTTMYIMCPIKYFNILESIYDGYEAELVKDDEGIYIVKEIENFEEEAESILEELKQEGANNVIIGSGRQVKGDYTIKNSAIHAKTSCLLAKNLGYNEGIFHIDKMILYGIISEGDMAKIDFYLNGGYENFYDVYRDKELINTAEELFRCHLNISEASRRLYLHRNTLLYRIEKIKAITGLDIKKFEEAVVFRTVISIFKLKRK</sequence>
<dbReference type="AlphaFoldDB" id="I7K977"/>
<reference evidence="2 3" key="1">
    <citation type="journal article" date="2011" name="J. Bacteriol.">
        <title>Draft genome sequence of Caloramator australicus strain RC3T, a thermoanaerobe from the Great Artesian Basin of Australia.</title>
        <authorList>
            <person name="Ogg C.D."/>
            <person name="Patel B.K.C."/>
        </authorList>
    </citation>
    <scope>NUCLEOTIDE SEQUENCE [LARGE SCALE GENOMIC DNA]</scope>
    <source>
        <strain evidence="2 3">RC3</strain>
    </source>
</reference>
<dbReference type="eggNOG" id="COG3835">
    <property type="taxonomic scope" value="Bacteria"/>
</dbReference>
<dbReference type="PANTHER" id="PTHR33744:SF15">
    <property type="entry name" value="CARBOHYDRATE DIACID REGULATOR"/>
    <property type="match status" value="1"/>
</dbReference>
<keyword evidence="3" id="KW-1185">Reference proteome</keyword>
<dbReference type="InterPro" id="IPR051448">
    <property type="entry name" value="CdaR-like_regulators"/>
</dbReference>
<dbReference type="Gene3D" id="1.10.10.2840">
    <property type="entry name" value="PucR C-terminal helix-turn-helix domain"/>
    <property type="match status" value="1"/>
</dbReference>
<evidence type="ECO:0000313" key="3">
    <source>
        <dbReference type="Proteomes" id="UP000007652"/>
    </source>
</evidence>
<name>I7K977_9CLOT</name>
<dbReference type="Pfam" id="PF13556">
    <property type="entry name" value="HTH_30"/>
    <property type="match status" value="1"/>
</dbReference>
<dbReference type="SUPFAM" id="SSF46689">
    <property type="entry name" value="Homeodomain-like"/>
    <property type="match status" value="1"/>
</dbReference>
<accession>I7K977</accession>
<dbReference type="InterPro" id="IPR025736">
    <property type="entry name" value="PucR_C-HTH_dom"/>
</dbReference>